<dbReference type="GO" id="GO:0044550">
    <property type="term" value="P:secondary metabolite biosynthetic process"/>
    <property type="evidence" value="ECO:0007669"/>
    <property type="project" value="TreeGrafter"/>
</dbReference>
<dbReference type="Gene3D" id="3.30.70.3290">
    <property type="match status" value="1"/>
</dbReference>
<evidence type="ECO:0000256" key="2">
    <source>
        <dbReference type="ARBA" id="ARBA00022450"/>
    </source>
</evidence>
<dbReference type="SUPFAM" id="SSF52151">
    <property type="entry name" value="FabD/lysophospholipase-like"/>
    <property type="match status" value="1"/>
</dbReference>
<protein>
    <recommendedName>
        <fullName evidence="13">Polyketide synthase</fullName>
    </recommendedName>
</protein>
<dbReference type="NCBIfam" id="TIGR04532">
    <property type="entry name" value="PT_fungal_PKS"/>
    <property type="match status" value="1"/>
</dbReference>
<evidence type="ECO:0000259" key="10">
    <source>
        <dbReference type="PROSITE" id="PS52019"/>
    </source>
</evidence>
<reference evidence="11" key="2">
    <citation type="journal article" date="2023" name="Proc. Natl. Acad. Sci. U.S.A.">
        <title>A global phylogenomic analysis of the shiitake genus Lentinula.</title>
        <authorList>
            <person name="Sierra-Patev S."/>
            <person name="Min B."/>
            <person name="Naranjo-Ortiz M."/>
            <person name="Looney B."/>
            <person name="Konkel Z."/>
            <person name="Slot J.C."/>
            <person name="Sakamoto Y."/>
            <person name="Steenwyk J.L."/>
            <person name="Rokas A."/>
            <person name="Carro J."/>
            <person name="Camarero S."/>
            <person name="Ferreira P."/>
            <person name="Molpeceres G."/>
            <person name="Ruiz-Duenas F.J."/>
            <person name="Serrano A."/>
            <person name="Henrissat B."/>
            <person name="Drula E."/>
            <person name="Hughes K.W."/>
            <person name="Mata J.L."/>
            <person name="Ishikawa N.K."/>
            <person name="Vargas-Isla R."/>
            <person name="Ushijima S."/>
            <person name="Smith C.A."/>
            <person name="Donoghue J."/>
            <person name="Ahrendt S."/>
            <person name="Andreopoulos W."/>
            <person name="He G."/>
            <person name="LaButti K."/>
            <person name="Lipzen A."/>
            <person name="Ng V."/>
            <person name="Riley R."/>
            <person name="Sandor L."/>
            <person name="Barry K."/>
            <person name="Martinez A.T."/>
            <person name="Xiao Y."/>
            <person name="Gibbons J.G."/>
            <person name="Terashima K."/>
            <person name="Grigoriev I.V."/>
            <person name="Hibbett D."/>
        </authorList>
    </citation>
    <scope>NUCLEOTIDE SEQUENCE</scope>
    <source>
        <strain evidence="11">Sp2 HRB7682 ss15</strain>
    </source>
</reference>
<dbReference type="InterPro" id="IPR050091">
    <property type="entry name" value="PKS_NRPS_Biosynth_Enz"/>
</dbReference>
<dbReference type="CDD" id="cd00833">
    <property type="entry name" value="PKS"/>
    <property type="match status" value="1"/>
</dbReference>
<keyword evidence="3" id="KW-0597">Phosphoprotein</keyword>
<evidence type="ECO:0000313" key="12">
    <source>
        <dbReference type="Proteomes" id="UP001150238"/>
    </source>
</evidence>
<dbReference type="InterPro" id="IPR016036">
    <property type="entry name" value="Malonyl_transacylase_ACP-bd"/>
</dbReference>
<dbReference type="Gene3D" id="1.10.1200.10">
    <property type="entry name" value="ACP-like"/>
    <property type="match status" value="2"/>
</dbReference>
<dbReference type="GO" id="GO:0004312">
    <property type="term" value="F:fatty acid synthase activity"/>
    <property type="evidence" value="ECO:0007669"/>
    <property type="project" value="TreeGrafter"/>
</dbReference>
<sequence>MSSLSRPRLLIPIFAGQGSTPSTHSSYINSTIRRSQHGLCATLLTICHEAFIDELSNLSALELTQAGVDPNDFRSPETLLTMWMSRFPHNALISSSALVLMQLLQYLSFVEQFGAENGSLRPFADLLIGHSTSSVGILGFSSGIVSACVVASSNSAKSYLSFALEAYRLALWIGIRCQLYRFGTSNADTTLPWSVVFLGISTEEAQEAISDFGSSLIQRGNSPESEDPSKLYITAVMDDHCVTVSGYPPILAEFTASVRRTLPSVVAHQTTVDTLYHSPVHLRKVRDQILVDVADRNIRFPELSHLRAPVRSTSTGVLLSPSVELDCPLVQLVVDMLIIEPVRWDLVTGQVSQSIPEAEVILNNFGPGIGVARTLEKICSQGRVQLRDLCSEFHETRSQQEPIAIVGMAVNMPGSSNISKLWEVLEKGLNTLVEIPEHRFNIRDYEGTKNPNRQMKARTGNFIQGADEFDNRFFKISPREAKSMDPQQRVLLHTAYEALEDSGYVPGTTPSSQPDTFGCYIGAATHDYVQNLRGDIDVYYSTGTLCSYLSGRISYAMGWSGPSMVVDTACSSSLAAVYQGARALMNGDCKSALVGGVNVITSPDMFLGLDRGHFLSPTGQCRAFDAAADGYSRGEGCGLFVLKRLSDALAENDNIYGTIRGIEVNQSGLAHSITHPHAPTQVALFERVLRNAAIHPSRVNVVEAHGTGTRAGDVNEIASIRQVFATNRTSQNPLYVTSIKGNIGHLEAASGAAGLAKLLLMLKHQTIPPQISFEKLNPSIEPLENDNTMIPRHSGPWKPSYNGSSRMAFLNNFGAAGSNAALVLEEHVHSSSPVFDHPLVFVLSAKDEHALNKLRFKYIQWLQSPESKAVPMVDIAYSMTARRQLYSYRLAVVASERTRLVESLHKAAIVSSSAQPTRRVVFVFSGQSSQYPGMGQVFYSTSPLFKHHVDECHAILISLGFNGVLSIFTGNEDVLSDSEKIEAYQAAIFTLEYALGKLWMFWGIIPTAVIGHSLGEYTALVFAGVLTLRGALTLIAHRVRLMSRKCDLDSTGMLAINLSPDLVKHLLGTSENVFPLTVSCYNGPNDCVVSGPLKALEDFKSFLDATKGCRSKMLAVPYGYHSDFMITISSELTSIAKGIEIRAPNLPVASNVDGNVVLPGEEGIFKPDYFARHCSQPVQFDGAVRALTDAFELSGDVWLEIGPHPTCLPMLKAHSSLSSNALLISSFKRDQDPWLTLGSALCSLLAVDIPRQWRNTFSHLPHTRCISLPSYPFATSKYWAPYEEDCLMVSSPRQPSLTSGYTFLHNWEQYPSSENGHVAIFETPISQLSDLILGHKVGGLPLCPASIFIELVLSAVELSIRRRDVSSNESLVQITSSRFLKGLVFKENIPRILVIEITLGDGKGSFAISSRVEPSNELILHVRGDYLLQSISDCAAKLCQMLPSVTGHINRLKDPSTRAEVFLSRTTYEVVFPRVVHYAKEYHTIKSLFVSPTDLQGSASIRLPSGHYRGTFTAHPVFLDTLLQVPGFIANLQGKRQPAESSDANLGIHVGDVFICSEITSCSISTTSLDDNATYSIYCTGVWLDTRTLSFDVYAVKDGDSLQVIAFVKGVVFRQMALETLRKALSLAAMLGQPQGSQSSPALSNPPLQSRARSHSSPPNFVNVAGELHSRIFDAIAETCGVPLEQITASTALDSLGIDSLMLIELSTKLQFLSSKIDLELQSLYSCKTVADIIRKSCSVLGLGNAPVLTIAPPSTTCVESEPSSPSTLVADDRLSDTVFSRADVYLDVRNVINAALGTTEAFGDETDLETVGLDSLASIEVLHALQTHYGRQVPNDFLRKYRTISAIQEYLGPSKFDLPHRRLFIPQSPPKEAVQARLIGILRLGTNPVRVQDCNKMNPPIFFIHDGSGLVNYYDKVESLHRDVWAIYNPKFLFALPWASLKDMAVAYAEYISALSTGTILLGGWSFGGVVAYEVALQLAKRGVNTKGIILIDAPNPIGHVPLSDALIKTIARYDRKNGPVEIGRLVRTQFAMNAQLLSAYDPHETGGVCPPLVFLRSELGYTAEGIQIADIPSWLVDRSDPSTTIAGWSELSSSVKIWDVPGHHFQAFDNANIASVSAKLLQACDYLETL</sequence>
<gene>
    <name evidence="11" type="ORF">C8J55DRAFT_491707</name>
</gene>
<reference evidence="11" key="1">
    <citation type="submission" date="2022-08" db="EMBL/GenBank/DDBJ databases">
        <authorList>
            <consortium name="DOE Joint Genome Institute"/>
            <person name="Min B."/>
            <person name="Riley R."/>
            <person name="Sierra-Patev S."/>
            <person name="Naranjo-Ortiz M."/>
            <person name="Looney B."/>
            <person name="Konkel Z."/>
            <person name="Slot J.C."/>
            <person name="Sakamoto Y."/>
            <person name="Steenwyk J.L."/>
            <person name="Rokas A."/>
            <person name="Carro J."/>
            <person name="Camarero S."/>
            <person name="Ferreira P."/>
            <person name="Molpeceres G."/>
            <person name="Ruiz-Duenas F.J."/>
            <person name="Serrano A."/>
            <person name="Henrissat B."/>
            <person name="Drula E."/>
            <person name="Hughes K.W."/>
            <person name="Mata J.L."/>
            <person name="Ishikawa N.K."/>
            <person name="Vargas-Isla R."/>
            <person name="Ushijima S."/>
            <person name="Smith C.A."/>
            <person name="Ahrendt S."/>
            <person name="Andreopoulos W."/>
            <person name="He G."/>
            <person name="Labutti K."/>
            <person name="Lipzen A."/>
            <person name="Ng V."/>
            <person name="Sandor L."/>
            <person name="Barry K."/>
            <person name="Martinez A.T."/>
            <person name="Xiao Y."/>
            <person name="Gibbons J.G."/>
            <person name="Terashima K."/>
            <person name="Hibbett D.S."/>
            <person name="Grigoriev I.V."/>
        </authorList>
    </citation>
    <scope>NUCLEOTIDE SEQUENCE</scope>
    <source>
        <strain evidence="11">Sp2 HRB7682 ss15</strain>
    </source>
</reference>
<feature type="domain" description="Ketosynthase family 3 (KS3)" evidence="9">
    <location>
        <begin position="400"/>
        <end position="826"/>
    </location>
</feature>
<evidence type="ECO:0000256" key="4">
    <source>
        <dbReference type="ARBA" id="ARBA00022679"/>
    </source>
</evidence>
<dbReference type="InterPro" id="IPR014030">
    <property type="entry name" value="Ketoacyl_synth_N"/>
</dbReference>
<dbReference type="SUPFAM" id="SSF53901">
    <property type="entry name" value="Thiolase-like"/>
    <property type="match status" value="1"/>
</dbReference>
<evidence type="ECO:0000256" key="5">
    <source>
        <dbReference type="ARBA" id="ARBA00023026"/>
    </source>
</evidence>
<dbReference type="PROSITE" id="PS00012">
    <property type="entry name" value="PHOSPHOPANTETHEINE"/>
    <property type="match status" value="2"/>
</dbReference>
<dbReference type="Pfam" id="PF16073">
    <property type="entry name" value="SAT"/>
    <property type="match status" value="1"/>
</dbReference>
<feature type="region of interest" description="C-terminal hotdog fold" evidence="6">
    <location>
        <begin position="1457"/>
        <end position="1622"/>
    </location>
</feature>
<comment type="caution">
    <text evidence="11">The sequence shown here is derived from an EMBL/GenBank/DDBJ whole genome shotgun (WGS) entry which is preliminary data.</text>
</comment>
<dbReference type="GO" id="GO:0004315">
    <property type="term" value="F:3-oxoacyl-[acyl-carrier-protein] synthase activity"/>
    <property type="evidence" value="ECO:0007669"/>
    <property type="project" value="InterPro"/>
</dbReference>
<dbReference type="PROSITE" id="PS52004">
    <property type="entry name" value="KS3_2"/>
    <property type="match status" value="1"/>
</dbReference>
<feature type="region of interest" description="Disordered" evidence="7">
    <location>
        <begin position="1635"/>
        <end position="1657"/>
    </location>
</feature>
<dbReference type="Pfam" id="PF00975">
    <property type="entry name" value="Thioesterase"/>
    <property type="match status" value="1"/>
</dbReference>
<feature type="domain" description="Carrier" evidence="8">
    <location>
        <begin position="1780"/>
        <end position="1856"/>
    </location>
</feature>
<dbReference type="EMBL" id="JANVFS010000031">
    <property type="protein sequence ID" value="KAJ4470614.1"/>
    <property type="molecule type" value="Genomic_DNA"/>
</dbReference>
<dbReference type="Gene3D" id="3.40.47.10">
    <property type="match status" value="1"/>
</dbReference>
<feature type="domain" description="PKS/mFAS DH" evidence="10">
    <location>
        <begin position="1305"/>
        <end position="1622"/>
    </location>
</feature>
<feature type="region of interest" description="N-terminal hotdog fold" evidence="6">
    <location>
        <begin position="1305"/>
        <end position="1433"/>
    </location>
</feature>
<comment type="pathway">
    <text evidence="1">Secondary metabolite biosynthesis.</text>
</comment>
<name>A0A9W8ZYZ6_9AGAR</name>
<dbReference type="InterPro" id="IPR049900">
    <property type="entry name" value="PKS_mFAS_DH"/>
</dbReference>
<dbReference type="Gene3D" id="3.40.366.10">
    <property type="entry name" value="Malonyl-Coenzyme A Acyl Carrier Protein, domain 2"/>
    <property type="match status" value="3"/>
</dbReference>
<dbReference type="SUPFAM" id="SSF55048">
    <property type="entry name" value="Probable ACP-binding domain of malonyl-CoA ACP transacylase"/>
    <property type="match status" value="1"/>
</dbReference>
<dbReference type="PROSITE" id="PS52019">
    <property type="entry name" value="PKS_MFAS_DH"/>
    <property type="match status" value="1"/>
</dbReference>
<dbReference type="PANTHER" id="PTHR43775">
    <property type="entry name" value="FATTY ACID SYNTHASE"/>
    <property type="match status" value="1"/>
</dbReference>
<dbReference type="Proteomes" id="UP001150238">
    <property type="component" value="Unassembled WGS sequence"/>
</dbReference>
<dbReference type="InterPro" id="IPR016039">
    <property type="entry name" value="Thiolase-like"/>
</dbReference>
<dbReference type="InterPro" id="IPR001031">
    <property type="entry name" value="Thioesterase"/>
</dbReference>
<keyword evidence="2" id="KW-0596">Phosphopantetheine</keyword>
<dbReference type="PANTHER" id="PTHR43775:SF37">
    <property type="entry name" value="SI:DKEY-61P9.11"/>
    <property type="match status" value="1"/>
</dbReference>
<evidence type="ECO:0000256" key="7">
    <source>
        <dbReference type="SAM" id="MobiDB-lite"/>
    </source>
</evidence>
<dbReference type="GO" id="GO:0006633">
    <property type="term" value="P:fatty acid biosynthetic process"/>
    <property type="evidence" value="ECO:0007669"/>
    <property type="project" value="InterPro"/>
</dbReference>
<dbReference type="InterPro" id="IPR032088">
    <property type="entry name" value="SAT"/>
</dbReference>
<dbReference type="Gene3D" id="3.10.129.110">
    <property type="entry name" value="Polyketide synthase dehydratase"/>
    <property type="match status" value="1"/>
</dbReference>
<feature type="active site" description="Proton donor; for dehydratase activity" evidence="6">
    <location>
        <position position="1520"/>
    </location>
</feature>
<dbReference type="Pfam" id="PF00550">
    <property type="entry name" value="PP-binding"/>
    <property type="match status" value="2"/>
</dbReference>
<dbReference type="InterPro" id="IPR029058">
    <property type="entry name" value="AB_hydrolase_fold"/>
</dbReference>
<dbReference type="InterPro" id="IPR014031">
    <property type="entry name" value="Ketoacyl_synth_C"/>
</dbReference>
<dbReference type="InterPro" id="IPR018201">
    <property type="entry name" value="Ketoacyl_synth_AS"/>
</dbReference>
<evidence type="ECO:0000256" key="6">
    <source>
        <dbReference type="PROSITE-ProRule" id="PRU01363"/>
    </source>
</evidence>
<evidence type="ECO:0000256" key="1">
    <source>
        <dbReference type="ARBA" id="ARBA00005179"/>
    </source>
</evidence>
<dbReference type="InterPro" id="IPR001227">
    <property type="entry name" value="Ac_transferase_dom_sf"/>
</dbReference>
<dbReference type="Pfam" id="PF22621">
    <property type="entry name" value="CurL-like_PKS_C"/>
    <property type="match status" value="1"/>
</dbReference>
<keyword evidence="5" id="KW-0843">Virulence</keyword>
<dbReference type="SMART" id="SM00825">
    <property type="entry name" value="PKS_KS"/>
    <property type="match status" value="1"/>
</dbReference>
<dbReference type="Gene3D" id="3.40.50.1820">
    <property type="entry name" value="alpha/beta hydrolase"/>
    <property type="match status" value="1"/>
</dbReference>
<dbReference type="InterPro" id="IPR030918">
    <property type="entry name" value="PT_fungal_PKS"/>
</dbReference>
<evidence type="ECO:0000259" key="9">
    <source>
        <dbReference type="PROSITE" id="PS52004"/>
    </source>
</evidence>
<dbReference type="InterPro" id="IPR014043">
    <property type="entry name" value="Acyl_transferase_dom"/>
</dbReference>
<dbReference type="InterPro" id="IPR016035">
    <property type="entry name" value="Acyl_Trfase/lysoPLipase"/>
</dbReference>
<dbReference type="Pfam" id="PF00698">
    <property type="entry name" value="Acyl_transf_1"/>
    <property type="match status" value="1"/>
</dbReference>
<evidence type="ECO:0000256" key="3">
    <source>
        <dbReference type="ARBA" id="ARBA00022553"/>
    </source>
</evidence>
<dbReference type="InterPro" id="IPR006162">
    <property type="entry name" value="Ppantetheine_attach_site"/>
</dbReference>
<dbReference type="PROSITE" id="PS00606">
    <property type="entry name" value="KS3_1"/>
    <property type="match status" value="1"/>
</dbReference>
<dbReference type="SUPFAM" id="SSF53474">
    <property type="entry name" value="alpha/beta-Hydrolases"/>
    <property type="match status" value="1"/>
</dbReference>
<accession>A0A9W8ZYZ6</accession>
<organism evidence="11 12">
    <name type="scientific">Lentinula lateritia</name>
    <dbReference type="NCBI Taxonomy" id="40482"/>
    <lineage>
        <taxon>Eukaryota</taxon>
        <taxon>Fungi</taxon>
        <taxon>Dikarya</taxon>
        <taxon>Basidiomycota</taxon>
        <taxon>Agaricomycotina</taxon>
        <taxon>Agaricomycetes</taxon>
        <taxon>Agaricomycetidae</taxon>
        <taxon>Agaricales</taxon>
        <taxon>Marasmiineae</taxon>
        <taxon>Omphalotaceae</taxon>
        <taxon>Lentinula</taxon>
    </lineage>
</organism>
<dbReference type="InterPro" id="IPR042104">
    <property type="entry name" value="PKS_dehydratase_sf"/>
</dbReference>
<dbReference type="SMART" id="SM00827">
    <property type="entry name" value="PKS_AT"/>
    <property type="match status" value="1"/>
</dbReference>
<feature type="active site" description="Proton acceptor; for dehydratase activity" evidence="6">
    <location>
        <position position="1335"/>
    </location>
</feature>
<feature type="compositionally biased region" description="Polar residues" evidence="7">
    <location>
        <begin position="1635"/>
        <end position="1648"/>
    </location>
</feature>
<evidence type="ECO:0000313" key="11">
    <source>
        <dbReference type="EMBL" id="KAJ4470614.1"/>
    </source>
</evidence>
<dbReference type="Pfam" id="PF00109">
    <property type="entry name" value="ketoacyl-synt"/>
    <property type="match status" value="1"/>
</dbReference>
<proteinExistence type="predicted"/>
<feature type="domain" description="Carrier" evidence="8">
    <location>
        <begin position="1666"/>
        <end position="1741"/>
    </location>
</feature>
<evidence type="ECO:0000259" key="8">
    <source>
        <dbReference type="PROSITE" id="PS50075"/>
    </source>
</evidence>
<dbReference type="InterPro" id="IPR036736">
    <property type="entry name" value="ACP-like_sf"/>
</dbReference>
<dbReference type="PROSITE" id="PS50075">
    <property type="entry name" value="CARRIER"/>
    <property type="match status" value="2"/>
</dbReference>
<evidence type="ECO:0008006" key="13">
    <source>
        <dbReference type="Google" id="ProtNLM"/>
    </source>
</evidence>
<dbReference type="Pfam" id="PF02801">
    <property type="entry name" value="Ketoacyl-synt_C"/>
    <property type="match status" value="1"/>
</dbReference>
<dbReference type="InterPro" id="IPR020841">
    <property type="entry name" value="PKS_Beta-ketoAc_synthase_dom"/>
</dbReference>
<keyword evidence="4" id="KW-0808">Transferase</keyword>
<dbReference type="InterPro" id="IPR009081">
    <property type="entry name" value="PP-bd_ACP"/>
</dbReference>
<dbReference type="SUPFAM" id="SSF47336">
    <property type="entry name" value="ACP-like"/>
    <property type="match status" value="2"/>
</dbReference>